<keyword evidence="3" id="KW-1185">Reference proteome</keyword>
<feature type="region of interest" description="Disordered" evidence="1">
    <location>
        <begin position="85"/>
        <end position="108"/>
    </location>
</feature>
<proteinExistence type="predicted"/>
<name>A0A8T2R1V1_CERRI</name>
<organism evidence="2 3">
    <name type="scientific">Ceratopteris richardii</name>
    <name type="common">Triangle waterfern</name>
    <dbReference type="NCBI Taxonomy" id="49495"/>
    <lineage>
        <taxon>Eukaryota</taxon>
        <taxon>Viridiplantae</taxon>
        <taxon>Streptophyta</taxon>
        <taxon>Embryophyta</taxon>
        <taxon>Tracheophyta</taxon>
        <taxon>Polypodiopsida</taxon>
        <taxon>Polypodiidae</taxon>
        <taxon>Polypodiales</taxon>
        <taxon>Pteridineae</taxon>
        <taxon>Pteridaceae</taxon>
        <taxon>Parkerioideae</taxon>
        <taxon>Ceratopteris</taxon>
    </lineage>
</organism>
<comment type="caution">
    <text evidence="2">The sequence shown here is derived from an EMBL/GenBank/DDBJ whole genome shotgun (WGS) entry which is preliminary data.</text>
</comment>
<reference evidence="2" key="1">
    <citation type="submission" date="2021-08" db="EMBL/GenBank/DDBJ databases">
        <title>WGS assembly of Ceratopteris richardii.</title>
        <authorList>
            <person name="Marchant D.B."/>
            <person name="Chen G."/>
            <person name="Jenkins J."/>
            <person name="Shu S."/>
            <person name="Leebens-Mack J."/>
            <person name="Grimwood J."/>
            <person name="Schmutz J."/>
            <person name="Soltis P."/>
            <person name="Soltis D."/>
            <person name="Chen Z.-H."/>
        </authorList>
    </citation>
    <scope>NUCLEOTIDE SEQUENCE</scope>
    <source>
        <strain evidence="2">Whitten #5841</strain>
        <tissue evidence="2">Leaf</tissue>
    </source>
</reference>
<dbReference type="Proteomes" id="UP000825935">
    <property type="component" value="Chromosome 30"/>
</dbReference>
<evidence type="ECO:0000313" key="2">
    <source>
        <dbReference type="EMBL" id="KAH7290017.1"/>
    </source>
</evidence>
<dbReference type="AlphaFoldDB" id="A0A8T2R1V1"/>
<evidence type="ECO:0000256" key="1">
    <source>
        <dbReference type="SAM" id="MobiDB-lite"/>
    </source>
</evidence>
<protein>
    <submittedName>
        <fullName evidence="2">Uncharacterized protein</fullName>
    </submittedName>
</protein>
<sequence length="108" mass="11640">MALSSIISVRWGTESSSSLCLYTSGNSSVASAILCARFSPSICAYLLPTCSSLALYRRQRTASMTPAPILSPASDFRFLYSTSTSLSSTRPFTPHRQLPESPKVSLVI</sequence>
<gene>
    <name evidence="2" type="ORF">KP509_30G028600</name>
</gene>
<evidence type="ECO:0000313" key="3">
    <source>
        <dbReference type="Proteomes" id="UP000825935"/>
    </source>
</evidence>
<dbReference type="EMBL" id="CM035435">
    <property type="protein sequence ID" value="KAH7290017.1"/>
    <property type="molecule type" value="Genomic_DNA"/>
</dbReference>
<accession>A0A8T2R1V1</accession>